<protein>
    <submittedName>
        <fullName evidence="6">TlpA family protein disulfide reductase</fullName>
    </submittedName>
</protein>
<feature type="domain" description="Thioredoxin" evidence="5">
    <location>
        <begin position="28"/>
        <end position="174"/>
    </location>
</feature>
<comment type="caution">
    <text evidence="6">The sequence shown here is derived from an EMBL/GenBank/DDBJ whole genome shotgun (WGS) entry which is preliminary data.</text>
</comment>
<dbReference type="PANTHER" id="PTHR42852">
    <property type="entry name" value="THIOL:DISULFIDE INTERCHANGE PROTEIN DSBE"/>
    <property type="match status" value="1"/>
</dbReference>
<dbReference type="Gene3D" id="3.40.30.10">
    <property type="entry name" value="Glutaredoxin"/>
    <property type="match status" value="1"/>
</dbReference>
<evidence type="ECO:0000256" key="4">
    <source>
        <dbReference type="SAM" id="SignalP"/>
    </source>
</evidence>
<evidence type="ECO:0000256" key="3">
    <source>
        <dbReference type="ARBA" id="ARBA00023284"/>
    </source>
</evidence>
<dbReference type="PROSITE" id="PS51352">
    <property type="entry name" value="THIOREDOXIN_2"/>
    <property type="match status" value="1"/>
</dbReference>
<reference evidence="7" key="1">
    <citation type="journal article" date="2019" name="Int. J. Syst. Evol. Microbiol.">
        <title>The Global Catalogue of Microorganisms (GCM) 10K type strain sequencing project: providing services to taxonomists for standard genome sequencing and annotation.</title>
        <authorList>
            <consortium name="The Broad Institute Genomics Platform"/>
            <consortium name="The Broad Institute Genome Sequencing Center for Infectious Disease"/>
            <person name="Wu L."/>
            <person name="Ma J."/>
        </authorList>
    </citation>
    <scope>NUCLEOTIDE SEQUENCE [LARGE SCALE GENOMIC DNA]</scope>
    <source>
        <strain evidence="7">KCTC 23098</strain>
    </source>
</reference>
<keyword evidence="2" id="KW-0201">Cytochrome c-type biogenesis</keyword>
<keyword evidence="4" id="KW-0732">Signal</keyword>
<dbReference type="RefSeq" id="WP_377610181.1">
    <property type="nucleotide sequence ID" value="NZ_JBHUPA010000004.1"/>
</dbReference>
<dbReference type="Proteomes" id="UP001597560">
    <property type="component" value="Unassembled WGS sequence"/>
</dbReference>
<proteinExistence type="predicted"/>
<dbReference type="PROSITE" id="PS00194">
    <property type="entry name" value="THIOREDOXIN_1"/>
    <property type="match status" value="1"/>
</dbReference>
<accession>A0ABW6B0W4</accession>
<dbReference type="InterPro" id="IPR013740">
    <property type="entry name" value="Redoxin"/>
</dbReference>
<evidence type="ECO:0000313" key="7">
    <source>
        <dbReference type="Proteomes" id="UP001597560"/>
    </source>
</evidence>
<dbReference type="CDD" id="cd02966">
    <property type="entry name" value="TlpA_like_family"/>
    <property type="match status" value="1"/>
</dbReference>
<gene>
    <name evidence="6" type="ORF">ACFS6J_08840</name>
</gene>
<evidence type="ECO:0000259" key="5">
    <source>
        <dbReference type="PROSITE" id="PS51352"/>
    </source>
</evidence>
<evidence type="ECO:0000256" key="2">
    <source>
        <dbReference type="ARBA" id="ARBA00022748"/>
    </source>
</evidence>
<sequence length="448" mass="51677">MKKLTLIIMLSLSLNNLLHAQNRAVPSLKIGDKVPQIALKGFLGKREAKDLKEFYKGKVLIINFWASWCVPCLKELPILDSLAKVNADKLNVISVTYESRDHTVSFLEKHPDLKLKSVAVLLGDSVLHQIFSHRIIPHNVWIDSSGTVRNITGSEGITQSNIDLLIEGKSSLTKNKNDAIGFNFNETFHKGDSNFISRSILTGYMEGIPGGLSYRRSWNPKKREIIRFFSFNVSLSHLLWSVVGMEKSIRNYYHLMRIETKDSTRYFWPSECPESFNRSKYKTKANWMKDNLYCYELTLPKPFQDTAFFDFMLNDLKRVFKFDIEKRREKILCTSIYVKESGLLKASKADTSYIQVNSDGLTAKRVSPVELFHYINEKVKPNLNSIPADPPFIDKTELKFPIDVALRFDNGRLPSYQEIKGILEKRYGFNTKLEKHKYPITIIRDMEP</sequence>
<dbReference type="PANTHER" id="PTHR42852:SF17">
    <property type="entry name" value="THIOREDOXIN-LIKE PROTEIN HI_1115"/>
    <property type="match status" value="1"/>
</dbReference>
<feature type="chain" id="PRO_5045498375" evidence="4">
    <location>
        <begin position="21"/>
        <end position="448"/>
    </location>
</feature>
<dbReference type="Pfam" id="PF08534">
    <property type="entry name" value="Redoxin"/>
    <property type="match status" value="1"/>
</dbReference>
<name>A0ABW6B0W4_9SPHI</name>
<dbReference type="InterPro" id="IPR013766">
    <property type="entry name" value="Thioredoxin_domain"/>
</dbReference>
<dbReference type="EMBL" id="JBHUPA010000004">
    <property type="protein sequence ID" value="MFD2961889.1"/>
    <property type="molecule type" value="Genomic_DNA"/>
</dbReference>
<dbReference type="SUPFAM" id="SSF52833">
    <property type="entry name" value="Thioredoxin-like"/>
    <property type="match status" value="1"/>
</dbReference>
<feature type="signal peptide" evidence="4">
    <location>
        <begin position="1"/>
        <end position="20"/>
    </location>
</feature>
<dbReference type="InterPro" id="IPR017937">
    <property type="entry name" value="Thioredoxin_CS"/>
</dbReference>
<keyword evidence="7" id="KW-1185">Reference proteome</keyword>
<dbReference type="InterPro" id="IPR050553">
    <property type="entry name" value="Thioredoxin_ResA/DsbE_sf"/>
</dbReference>
<comment type="subcellular location">
    <subcellularLocation>
        <location evidence="1">Cell envelope</location>
    </subcellularLocation>
</comment>
<evidence type="ECO:0000256" key="1">
    <source>
        <dbReference type="ARBA" id="ARBA00004196"/>
    </source>
</evidence>
<organism evidence="6 7">
    <name type="scientific">Olivibacter jilunii</name>
    <dbReference type="NCBI Taxonomy" id="985016"/>
    <lineage>
        <taxon>Bacteria</taxon>
        <taxon>Pseudomonadati</taxon>
        <taxon>Bacteroidota</taxon>
        <taxon>Sphingobacteriia</taxon>
        <taxon>Sphingobacteriales</taxon>
        <taxon>Sphingobacteriaceae</taxon>
        <taxon>Olivibacter</taxon>
    </lineage>
</organism>
<keyword evidence="3" id="KW-0676">Redox-active center</keyword>
<dbReference type="InterPro" id="IPR036249">
    <property type="entry name" value="Thioredoxin-like_sf"/>
</dbReference>
<evidence type="ECO:0000313" key="6">
    <source>
        <dbReference type="EMBL" id="MFD2961889.1"/>
    </source>
</evidence>